<keyword evidence="5 8" id="KW-1133">Transmembrane helix</keyword>
<dbReference type="InterPro" id="IPR000292">
    <property type="entry name" value="For/NO2_transpt"/>
</dbReference>
<dbReference type="Pfam" id="PF01226">
    <property type="entry name" value="Form_Nir_trans"/>
    <property type="match status" value="1"/>
</dbReference>
<keyword evidence="6 8" id="KW-0472">Membrane</keyword>
<evidence type="ECO:0000313" key="10">
    <source>
        <dbReference type="EMBL" id="SIQ85706.1"/>
    </source>
</evidence>
<evidence type="ECO:0000256" key="1">
    <source>
        <dbReference type="ARBA" id="ARBA00004141"/>
    </source>
</evidence>
<dbReference type="EMBL" id="FTNO01000001">
    <property type="protein sequence ID" value="SIQ85706.1"/>
    <property type="molecule type" value="Genomic_DNA"/>
</dbReference>
<evidence type="ECO:0000256" key="7">
    <source>
        <dbReference type="SAM" id="MobiDB-lite"/>
    </source>
</evidence>
<name>A0A1N6W6Y6_9EURY</name>
<evidence type="ECO:0000256" key="2">
    <source>
        <dbReference type="ARBA" id="ARBA00007787"/>
    </source>
</evidence>
<dbReference type="InterPro" id="IPR023271">
    <property type="entry name" value="Aquaporin-like"/>
</dbReference>
<dbReference type="SUPFAM" id="SSF52833">
    <property type="entry name" value="Thioredoxin-like"/>
    <property type="match status" value="1"/>
</dbReference>
<dbReference type="GO" id="GO:0005886">
    <property type="term" value="C:plasma membrane"/>
    <property type="evidence" value="ECO:0007669"/>
    <property type="project" value="TreeGrafter"/>
</dbReference>
<evidence type="ECO:0000313" key="11">
    <source>
        <dbReference type="Proteomes" id="UP000186914"/>
    </source>
</evidence>
<dbReference type="Gene3D" id="1.20.1080.10">
    <property type="entry name" value="Glycerol uptake facilitator protein"/>
    <property type="match status" value="1"/>
</dbReference>
<keyword evidence="11" id="KW-1185">Reference proteome</keyword>
<dbReference type="GO" id="GO:0015499">
    <property type="term" value="F:formate transmembrane transporter activity"/>
    <property type="evidence" value="ECO:0007669"/>
    <property type="project" value="TreeGrafter"/>
</dbReference>
<dbReference type="RefSeq" id="WP_076427834.1">
    <property type="nucleotide sequence ID" value="NZ_FTNO01000001.1"/>
</dbReference>
<feature type="domain" description="Thioredoxin" evidence="9">
    <location>
        <begin position="1"/>
        <end position="179"/>
    </location>
</feature>
<dbReference type="InterPro" id="IPR036249">
    <property type="entry name" value="Thioredoxin-like_sf"/>
</dbReference>
<comment type="similarity">
    <text evidence="2">Belongs to the glutaredoxin family.</text>
</comment>
<dbReference type="InterPro" id="IPR012336">
    <property type="entry name" value="Thioredoxin-like_fold"/>
</dbReference>
<evidence type="ECO:0000256" key="5">
    <source>
        <dbReference type="ARBA" id="ARBA00022989"/>
    </source>
</evidence>
<dbReference type="PANTHER" id="PTHR30520">
    <property type="entry name" value="FORMATE TRANSPORTER-RELATED"/>
    <property type="match status" value="1"/>
</dbReference>
<dbReference type="AlphaFoldDB" id="A0A1N6W6Y6"/>
<feature type="transmembrane region" description="Helical" evidence="8">
    <location>
        <begin position="393"/>
        <end position="422"/>
    </location>
</feature>
<evidence type="ECO:0000256" key="8">
    <source>
        <dbReference type="SAM" id="Phobius"/>
    </source>
</evidence>
<feature type="transmembrane region" description="Helical" evidence="8">
    <location>
        <begin position="273"/>
        <end position="291"/>
    </location>
</feature>
<dbReference type="InterPro" id="IPR013766">
    <property type="entry name" value="Thioredoxin_domain"/>
</dbReference>
<feature type="transmembrane region" description="Helical" evidence="8">
    <location>
        <begin position="312"/>
        <end position="335"/>
    </location>
</feature>
<feature type="compositionally biased region" description="Basic and acidic residues" evidence="7">
    <location>
        <begin position="501"/>
        <end position="510"/>
    </location>
</feature>
<evidence type="ECO:0000256" key="6">
    <source>
        <dbReference type="ARBA" id="ARBA00023136"/>
    </source>
</evidence>
<dbReference type="Proteomes" id="UP000186914">
    <property type="component" value="Unassembled WGS sequence"/>
</dbReference>
<dbReference type="Gene3D" id="3.40.30.10">
    <property type="entry name" value="Glutaredoxin"/>
    <property type="match status" value="1"/>
</dbReference>
<feature type="region of interest" description="Disordered" evidence="7">
    <location>
        <begin position="490"/>
        <end position="510"/>
    </location>
</feature>
<proteinExistence type="inferred from homology"/>
<organism evidence="10 11">
    <name type="scientific">Haladaptatus litoreus</name>
    <dbReference type="NCBI Taxonomy" id="553468"/>
    <lineage>
        <taxon>Archaea</taxon>
        <taxon>Methanobacteriati</taxon>
        <taxon>Methanobacteriota</taxon>
        <taxon>Stenosarchaea group</taxon>
        <taxon>Halobacteria</taxon>
        <taxon>Halobacteriales</taxon>
        <taxon>Haladaptataceae</taxon>
        <taxon>Haladaptatus</taxon>
    </lineage>
</organism>
<gene>
    <name evidence="10" type="ORF">SAMN05421858_0618</name>
</gene>
<sequence>MSQTENSTLAVPVTERDRIRGPDDAPVTLVEYGDFECPYCGDFYPVVRRILNRVGTQIRFVFRHFPLTQQHPRAQKAAEAAEAAGAQGRFWDMYDLLYQRQDALAREDLVRYAEELDLDSRRFTDELDRGVHEERVREEYRSGLQSGVTGTPTFYINGERYDGPHEFEPMLAAIAAVGDLSDVKQSLQVENRELRETIDRSRRGAPAAGEAVRDRFSADEIFQRVTATADEEMERGTRLLFFSGLAAGLSVGATFLARAAMTTAYPESVAMGNLLYPIGFVMIVIGGYQLFTENTLTPVTLVLTRLASVPQLFRLWAIVLAANVIGAGVSAFLLAKTGIFEPDVAETAYRFGEHAMHTSWSALFYKGIFAGGLVATMVWLVHAARETISRLLIVYAIMIIIPVADLFHCVVGACEVLFLVFIGSANVGTVFADFFVPVVLGNTLGGIVFVALVNFSMTENRRFPEHNRNRFELSWSEWLFGSRLREYLREREQGESSGEQARTHSAERRE</sequence>
<feature type="transmembrane region" description="Helical" evidence="8">
    <location>
        <begin position="434"/>
        <end position="455"/>
    </location>
</feature>
<dbReference type="PROSITE" id="PS51352">
    <property type="entry name" value="THIOREDOXIN_2"/>
    <property type="match status" value="1"/>
</dbReference>
<dbReference type="PANTHER" id="PTHR30520:SF2">
    <property type="entry name" value="INNER MEMBRANE PROTEIN YFDC"/>
    <property type="match status" value="1"/>
</dbReference>
<comment type="subcellular location">
    <subcellularLocation>
        <location evidence="1">Membrane</location>
        <topology evidence="1">Multi-pass membrane protein</topology>
    </subcellularLocation>
</comment>
<evidence type="ECO:0000256" key="4">
    <source>
        <dbReference type="ARBA" id="ARBA00022982"/>
    </source>
</evidence>
<evidence type="ECO:0000259" key="9">
    <source>
        <dbReference type="PROSITE" id="PS51352"/>
    </source>
</evidence>
<accession>A0A1N6W6Y6</accession>
<keyword evidence="4" id="KW-0249">Electron transport</keyword>
<feature type="transmembrane region" description="Helical" evidence="8">
    <location>
        <begin position="363"/>
        <end position="381"/>
    </location>
</feature>
<reference evidence="11" key="1">
    <citation type="submission" date="2017-01" db="EMBL/GenBank/DDBJ databases">
        <authorList>
            <person name="Varghese N."/>
            <person name="Submissions S."/>
        </authorList>
    </citation>
    <scope>NUCLEOTIDE SEQUENCE [LARGE SCALE GENOMIC DNA]</scope>
    <source>
        <strain evidence="11">CGMCC 1.7737</strain>
    </source>
</reference>
<dbReference type="Pfam" id="PF13462">
    <property type="entry name" value="Thioredoxin_4"/>
    <property type="match status" value="1"/>
</dbReference>
<feature type="transmembrane region" description="Helical" evidence="8">
    <location>
        <begin position="239"/>
        <end position="261"/>
    </location>
</feature>
<keyword evidence="4" id="KW-0813">Transport</keyword>
<keyword evidence="3 8" id="KW-0812">Transmembrane</keyword>
<evidence type="ECO:0000256" key="3">
    <source>
        <dbReference type="ARBA" id="ARBA00022692"/>
    </source>
</evidence>
<dbReference type="OrthoDB" id="195948at2157"/>
<protein>
    <submittedName>
        <fullName evidence="10">Formate/nitrite transporter FocA, FNT family</fullName>
    </submittedName>
</protein>